<feature type="compositionally biased region" description="Polar residues" evidence="1">
    <location>
        <begin position="579"/>
        <end position="599"/>
    </location>
</feature>
<accession>A0A8J4BU28</accession>
<protein>
    <submittedName>
        <fullName evidence="2">Uncharacterized protein</fullName>
    </submittedName>
</protein>
<evidence type="ECO:0000313" key="3">
    <source>
        <dbReference type="Proteomes" id="UP000747399"/>
    </source>
</evidence>
<feature type="region of interest" description="Disordered" evidence="1">
    <location>
        <begin position="1"/>
        <end position="29"/>
    </location>
</feature>
<feature type="compositionally biased region" description="Basic and acidic residues" evidence="1">
    <location>
        <begin position="730"/>
        <end position="747"/>
    </location>
</feature>
<feature type="compositionally biased region" description="Basic and acidic residues" evidence="1">
    <location>
        <begin position="686"/>
        <end position="709"/>
    </location>
</feature>
<feature type="compositionally biased region" description="Basic and acidic residues" evidence="1">
    <location>
        <begin position="526"/>
        <end position="546"/>
    </location>
</feature>
<keyword evidence="3" id="KW-1185">Reference proteome</keyword>
<comment type="caution">
    <text evidence="2">The sequence shown here is derived from an EMBL/GenBank/DDBJ whole genome shotgun (WGS) entry which is preliminary data.</text>
</comment>
<feature type="compositionally biased region" description="Basic and acidic residues" evidence="1">
    <location>
        <begin position="470"/>
        <end position="485"/>
    </location>
</feature>
<name>A0A8J4BU28_9CHLO</name>
<feature type="compositionally biased region" description="Polar residues" evidence="1">
    <location>
        <begin position="231"/>
        <end position="241"/>
    </location>
</feature>
<feature type="compositionally biased region" description="Basic and acidic residues" evidence="1">
    <location>
        <begin position="297"/>
        <end position="309"/>
    </location>
</feature>
<reference evidence="2" key="1">
    <citation type="journal article" date="2021" name="Proc. Natl. Acad. Sci. U.S.A.">
        <title>Three genomes in the algal genus Volvox reveal the fate of a haploid sex-determining region after a transition to homothallism.</title>
        <authorList>
            <person name="Yamamoto K."/>
            <person name="Hamaji T."/>
            <person name="Kawai-Toyooka H."/>
            <person name="Matsuzaki R."/>
            <person name="Takahashi F."/>
            <person name="Nishimura Y."/>
            <person name="Kawachi M."/>
            <person name="Noguchi H."/>
            <person name="Minakuchi Y."/>
            <person name="Umen J.G."/>
            <person name="Toyoda A."/>
            <person name="Nozaki H."/>
        </authorList>
    </citation>
    <scope>NUCLEOTIDE SEQUENCE</scope>
    <source>
        <strain evidence="2">NIES-3780</strain>
    </source>
</reference>
<dbReference type="EMBL" id="BNCO01000121">
    <property type="protein sequence ID" value="GIL68601.1"/>
    <property type="molecule type" value="Genomic_DNA"/>
</dbReference>
<feature type="compositionally biased region" description="Low complexity" evidence="1">
    <location>
        <begin position="620"/>
        <end position="631"/>
    </location>
</feature>
<feature type="region of interest" description="Disordered" evidence="1">
    <location>
        <begin position="42"/>
        <end position="121"/>
    </location>
</feature>
<feature type="compositionally biased region" description="Acidic residues" evidence="1">
    <location>
        <begin position="855"/>
        <end position="877"/>
    </location>
</feature>
<feature type="compositionally biased region" description="Gly residues" evidence="1">
    <location>
        <begin position="86"/>
        <end position="99"/>
    </location>
</feature>
<feature type="compositionally biased region" description="Acidic residues" evidence="1">
    <location>
        <begin position="674"/>
        <end position="685"/>
    </location>
</feature>
<feature type="compositionally biased region" description="Acidic residues" evidence="1">
    <location>
        <begin position="832"/>
        <end position="841"/>
    </location>
</feature>
<feature type="compositionally biased region" description="Low complexity" evidence="1">
    <location>
        <begin position="242"/>
        <end position="264"/>
    </location>
</feature>
<gene>
    <name evidence="2" type="ORF">Vafri_21854</name>
</gene>
<feature type="region of interest" description="Disordered" evidence="1">
    <location>
        <begin position="401"/>
        <end position="492"/>
    </location>
</feature>
<dbReference type="Proteomes" id="UP000747399">
    <property type="component" value="Unassembled WGS sequence"/>
</dbReference>
<dbReference type="AlphaFoldDB" id="A0A8J4BU28"/>
<sequence>MAEDTQDQGTPSALRPRPGWRKAANNPEAIHATVNLDAVTSTGYMDSSYDPPKLTLHYDAGEFDQSPFKEAQQGHRLARATSPNSNGGGGAGVSGGGSVRGAASDGPAAELDGAPRADGRPAWDSRFFLERTAWEAQPRTMLLRPPSTNAFPGSSVRRSLPANSGRIGCSDVGDSINNPGGRRVSVPDGLDGDPMGPRTGDNTIIDGNGTRTTILPGLYVATPPIWASPYGEQSSAGPSRNPTSPGSSVSPGPGAGAIAAGSALPRPPRADLMDSYIGRAYSPDQSYFRASGAGADVEERGGDSPEGRTRQGVASEAADEGGVDGHGTHLPALERAGYGKAASSNQAMKEKEAQVAAAAKSNSQKAAIMALGAVYLPAGAKLRHDGVMEPRSNRLVVAPPPLYTRSCRSTDDDGGRYVNSLDTGGQRAGADRCRDTSPGGGPIWRPSGRQPIPDTVPPVPKSTRQSTSGEAKETQEEADRRRAVPRDQAIYSPERYPIVGMGWFMPPEKFPPNPAYAGVKAKYLEARPPRSDDDPVRTPHMPDIHSKPWLTPGKHLVTDSSAPPPKMTGTAGARPPYSFSPSATGTSVATGTLRSNKGTARNGRSGAGGGGKGKGRKKLGSNSSSRNSRSGGESGSESGGEVDGDREVLAVIGGVRLMSIIRRNDMQDEARLEAEEDAQMAEEDAANARRRDQPSQGEEGRGTDQEFGERPYSGQDASSARTGTSPRNKGGADSDQGSRRPVGERRSGSGAQGDKAPSADADDGAVEYGAPRGGRDSSNEGAAVREVTQREAAEAEDAETTEGRDMLRQEEGNQPEAELYGGDNEEPRYASDDDEDEDDNDSVAAAAALAGLGCGDEDAADGDGEVGDAAGDSDDGE</sequence>
<feature type="region of interest" description="Disordered" evidence="1">
    <location>
        <begin position="526"/>
        <end position="647"/>
    </location>
</feature>
<feature type="region of interest" description="Disordered" evidence="1">
    <location>
        <begin position="671"/>
        <end position="877"/>
    </location>
</feature>
<feature type="compositionally biased region" description="Polar residues" evidence="1">
    <location>
        <begin position="715"/>
        <end position="727"/>
    </location>
</feature>
<proteinExistence type="predicted"/>
<feature type="compositionally biased region" description="Basic and acidic residues" evidence="1">
    <location>
        <begin position="801"/>
        <end position="811"/>
    </location>
</feature>
<feature type="region of interest" description="Disordered" evidence="1">
    <location>
        <begin position="139"/>
        <end position="209"/>
    </location>
</feature>
<evidence type="ECO:0000256" key="1">
    <source>
        <dbReference type="SAM" id="MobiDB-lite"/>
    </source>
</evidence>
<organism evidence="2 3">
    <name type="scientific">Volvox africanus</name>
    <dbReference type="NCBI Taxonomy" id="51714"/>
    <lineage>
        <taxon>Eukaryota</taxon>
        <taxon>Viridiplantae</taxon>
        <taxon>Chlorophyta</taxon>
        <taxon>core chlorophytes</taxon>
        <taxon>Chlorophyceae</taxon>
        <taxon>CS clade</taxon>
        <taxon>Chlamydomonadales</taxon>
        <taxon>Volvocaceae</taxon>
        <taxon>Volvox</taxon>
    </lineage>
</organism>
<feature type="region of interest" description="Disordered" evidence="1">
    <location>
        <begin position="225"/>
        <end position="352"/>
    </location>
</feature>
<evidence type="ECO:0000313" key="2">
    <source>
        <dbReference type="EMBL" id="GIL68601.1"/>
    </source>
</evidence>
<feature type="compositionally biased region" description="Low complexity" evidence="1">
    <location>
        <begin position="842"/>
        <end position="851"/>
    </location>
</feature>